<dbReference type="CDD" id="cd04301">
    <property type="entry name" value="NAT_SF"/>
    <property type="match status" value="1"/>
</dbReference>
<evidence type="ECO:0000259" key="1">
    <source>
        <dbReference type="PROSITE" id="PS51186"/>
    </source>
</evidence>
<reference evidence="2" key="1">
    <citation type="submission" date="2020-08" db="EMBL/GenBank/DDBJ databases">
        <authorList>
            <person name="Cejkova D."/>
            <person name="Kubasova T."/>
            <person name="Jahodarova E."/>
            <person name="Rychlik I."/>
        </authorList>
    </citation>
    <scope>NUCLEOTIDE SEQUENCE</scope>
    <source>
        <strain evidence="2">An559</strain>
    </source>
</reference>
<keyword evidence="3" id="KW-1185">Reference proteome</keyword>
<dbReference type="InterPro" id="IPR016181">
    <property type="entry name" value="Acyl_CoA_acyltransferase"/>
</dbReference>
<dbReference type="EMBL" id="JACJKY010000007">
    <property type="protein sequence ID" value="MBM6920724.1"/>
    <property type="molecule type" value="Genomic_DNA"/>
</dbReference>
<evidence type="ECO:0000313" key="3">
    <source>
        <dbReference type="Proteomes" id="UP000774750"/>
    </source>
</evidence>
<proteinExistence type="predicted"/>
<accession>A0A939BD20</accession>
<dbReference type="Proteomes" id="UP000774750">
    <property type="component" value="Unassembled WGS sequence"/>
</dbReference>
<dbReference type="SUPFAM" id="SSF55729">
    <property type="entry name" value="Acyl-CoA N-acyltransferases (Nat)"/>
    <property type="match status" value="1"/>
</dbReference>
<reference evidence="2" key="2">
    <citation type="journal article" date="2021" name="Sci. Rep.">
        <title>The distribution of antibiotic resistance genes in chicken gut microbiota commensals.</title>
        <authorList>
            <person name="Juricova H."/>
            <person name="Matiasovicova J."/>
            <person name="Kubasova T."/>
            <person name="Cejkova D."/>
            <person name="Rychlik I."/>
        </authorList>
    </citation>
    <scope>NUCLEOTIDE SEQUENCE</scope>
    <source>
        <strain evidence="2">An559</strain>
    </source>
</reference>
<protein>
    <submittedName>
        <fullName evidence="2">GNAT family N-acetyltransferase</fullName>
    </submittedName>
</protein>
<sequence>MKQTKSLLPVVSEEDINRYWDMQKTMLENDVFCAEDLLAPFTEEEKKLLLSPSRCDQIEALCHRKKDPIRRLFFTQNGEIVGFVMYCIYVSEDGKCFVLDFYVMPHLRCQGAGSAFFALFKEQAMREGAVYFELNTHCVRALRFWKRQGFLENGTDDAGVILLCLPPKEQGTFVRVEHPDLSDADILWQVRKLINGWRNKQGESAVTDEEMEQLCKSAAQGTASLLLVRRGYRVVGMRLMQDGMCKAEFVEPVFDCKAVERLLSACSEQ</sequence>
<evidence type="ECO:0000313" key="2">
    <source>
        <dbReference type="EMBL" id="MBM6920724.1"/>
    </source>
</evidence>
<dbReference type="PROSITE" id="PS51186">
    <property type="entry name" value="GNAT"/>
    <property type="match status" value="1"/>
</dbReference>
<dbReference type="Gene3D" id="3.40.630.30">
    <property type="match status" value="1"/>
</dbReference>
<gene>
    <name evidence="2" type="ORF">H6A12_06105</name>
</gene>
<dbReference type="AlphaFoldDB" id="A0A939BD20"/>
<dbReference type="InterPro" id="IPR000182">
    <property type="entry name" value="GNAT_dom"/>
</dbReference>
<organism evidence="2 3">
    <name type="scientific">Merdimmobilis hominis</name>
    <dbReference type="NCBI Taxonomy" id="2897707"/>
    <lineage>
        <taxon>Bacteria</taxon>
        <taxon>Bacillati</taxon>
        <taxon>Bacillota</taxon>
        <taxon>Clostridia</taxon>
        <taxon>Eubacteriales</taxon>
        <taxon>Oscillospiraceae</taxon>
        <taxon>Merdimmobilis</taxon>
    </lineage>
</organism>
<feature type="domain" description="N-acetyltransferase" evidence="1">
    <location>
        <begin position="6"/>
        <end position="168"/>
    </location>
</feature>
<name>A0A939BD20_9FIRM</name>
<dbReference type="GO" id="GO:0016747">
    <property type="term" value="F:acyltransferase activity, transferring groups other than amino-acyl groups"/>
    <property type="evidence" value="ECO:0007669"/>
    <property type="project" value="InterPro"/>
</dbReference>
<dbReference type="RefSeq" id="WP_204445906.1">
    <property type="nucleotide sequence ID" value="NZ_JACJKY010000007.1"/>
</dbReference>
<comment type="caution">
    <text evidence="2">The sequence shown here is derived from an EMBL/GenBank/DDBJ whole genome shotgun (WGS) entry which is preliminary data.</text>
</comment>
<dbReference type="Pfam" id="PF00583">
    <property type="entry name" value="Acetyltransf_1"/>
    <property type="match status" value="1"/>
</dbReference>